<evidence type="ECO:0000256" key="2">
    <source>
        <dbReference type="ARBA" id="ARBA00004286"/>
    </source>
</evidence>
<feature type="region of interest" description="Disordered" evidence="11">
    <location>
        <begin position="1242"/>
        <end position="1344"/>
    </location>
</feature>
<dbReference type="GO" id="GO:0008270">
    <property type="term" value="F:zinc ion binding"/>
    <property type="evidence" value="ECO:0007669"/>
    <property type="project" value="UniProtKB-KW"/>
</dbReference>
<evidence type="ECO:0000259" key="15">
    <source>
        <dbReference type="PROSITE" id="PS51215"/>
    </source>
</evidence>
<keyword evidence="10" id="KW-0539">Nucleus</keyword>
<keyword evidence="8" id="KW-0863">Zinc-finger</keyword>
<evidence type="ECO:0000256" key="1">
    <source>
        <dbReference type="ARBA" id="ARBA00004123"/>
    </source>
</evidence>
<evidence type="ECO:0000256" key="10">
    <source>
        <dbReference type="ARBA" id="ARBA00023242"/>
    </source>
</evidence>
<keyword evidence="9" id="KW-0862">Zinc</keyword>
<evidence type="ECO:0000259" key="14">
    <source>
        <dbReference type="PROSITE" id="PS51050"/>
    </source>
</evidence>
<feature type="compositionally biased region" description="Low complexity" evidence="11">
    <location>
        <begin position="508"/>
        <end position="522"/>
    </location>
</feature>
<feature type="compositionally biased region" description="Acidic residues" evidence="11">
    <location>
        <begin position="379"/>
        <end position="388"/>
    </location>
</feature>
<dbReference type="Pfam" id="PF07496">
    <property type="entry name" value="zf-CW"/>
    <property type="match status" value="1"/>
</dbReference>
<dbReference type="Pfam" id="PF17907">
    <property type="entry name" value="AWS"/>
    <property type="match status" value="1"/>
</dbReference>
<dbReference type="EMBL" id="JALJOS010000002">
    <property type="protein sequence ID" value="KAK9842896.1"/>
    <property type="molecule type" value="Genomic_DNA"/>
</dbReference>
<feature type="domain" description="Post-SET" evidence="13">
    <location>
        <begin position="288"/>
        <end position="304"/>
    </location>
</feature>
<dbReference type="InterPro" id="IPR044437">
    <property type="entry name" value="SETD2/Set2_SET"/>
</dbReference>
<dbReference type="PROSITE" id="PS50280">
    <property type="entry name" value="SET"/>
    <property type="match status" value="1"/>
</dbReference>
<protein>
    <submittedName>
        <fullName evidence="16">Uncharacterized protein</fullName>
    </submittedName>
</protein>
<keyword evidence="7" id="KW-0479">Metal-binding</keyword>
<proteinExistence type="predicted"/>
<feature type="region of interest" description="Disordered" evidence="11">
    <location>
        <begin position="658"/>
        <end position="781"/>
    </location>
</feature>
<evidence type="ECO:0000256" key="5">
    <source>
        <dbReference type="ARBA" id="ARBA00022679"/>
    </source>
</evidence>
<comment type="caution">
    <text evidence="16">The sequence shown here is derived from an EMBL/GenBank/DDBJ whole genome shotgun (WGS) entry which is preliminary data.</text>
</comment>
<feature type="domain" description="CW-type" evidence="14">
    <location>
        <begin position="9"/>
        <end position="62"/>
    </location>
</feature>
<feature type="compositionally biased region" description="Polar residues" evidence="11">
    <location>
        <begin position="389"/>
        <end position="407"/>
    </location>
</feature>
<dbReference type="PANTHER" id="PTHR22884">
    <property type="entry name" value="SET DOMAIN PROTEINS"/>
    <property type="match status" value="1"/>
</dbReference>
<feature type="domain" description="AWS" evidence="15">
    <location>
        <begin position="111"/>
        <end position="162"/>
    </location>
</feature>
<feature type="region of interest" description="Disordered" evidence="11">
    <location>
        <begin position="597"/>
        <end position="625"/>
    </location>
</feature>
<dbReference type="Pfam" id="PF00856">
    <property type="entry name" value="SET"/>
    <property type="match status" value="1"/>
</dbReference>
<feature type="region of interest" description="Disordered" evidence="11">
    <location>
        <begin position="1371"/>
        <end position="1394"/>
    </location>
</feature>
<evidence type="ECO:0000256" key="11">
    <source>
        <dbReference type="SAM" id="MobiDB-lite"/>
    </source>
</evidence>
<dbReference type="GO" id="GO:0046975">
    <property type="term" value="F:histone H3K36 methyltransferase activity"/>
    <property type="evidence" value="ECO:0007669"/>
    <property type="project" value="InterPro"/>
</dbReference>
<feature type="region of interest" description="Disordered" evidence="11">
    <location>
        <begin position="456"/>
        <end position="475"/>
    </location>
</feature>
<feature type="compositionally biased region" description="Polar residues" evidence="11">
    <location>
        <begin position="1258"/>
        <end position="1268"/>
    </location>
</feature>
<feature type="compositionally biased region" description="Polar residues" evidence="11">
    <location>
        <begin position="928"/>
        <end position="937"/>
    </location>
</feature>
<dbReference type="InterPro" id="IPR006560">
    <property type="entry name" value="AWS_dom"/>
</dbReference>
<reference evidence="16 17" key="1">
    <citation type="journal article" date="2024" name="Nat. Commun.">
        <title>Phylogenomics reveals the evolutionary origins of lichenization in chlorophyte algae.</title>
        <authorList>
            <person name="Puginier C."/>
            <person name="Libourel C."/>
            <person name="Otte J."/>
            <person name="Skaloud P."/>
            <person name="Haon M."/>
            <person name="Grisel S."/>
            <person name="Petersen M."/>
            <person name="Berrin J.G."/>
            <person name="Delaux P.M."/>
            <person name="Dal Grande F."/>
            <person name="Keller J."/>
        </authorList>
    </citation>
    <scope>NUCLEOTIDE SEQUENCE [LARGE SCALE GENOMIC DNA]</scope>
    <source>
        <strain evidence="16 17">SAG 2145</strain>
    </source>
</reference>
<evidence type="ECO:0000256" key="4">
    <source>
        <dbReference type="ARBA" id="ARBA00022603"/>
    </source>
</evidence>
<feature type="region of interest" description="Disordered" evidence="11">
    <location>
        <begin position="903"/>
        <end position="1003"/>
    </location>
</feature>
<feature type="compositionally biased region" description="Low complexity" evidence="11">
    <location>
        <begin position="1301"/>
        <end position="1312"/>
    </location>
</feature>
<feature type="compositionally biased region" description="Basic and acidic residues" evidence="11">
    <location>
        <begin position="769"/>
        <end position="781"/>
    </location>
</feature>
<keyword evidence="5" id="KW-0808">Transferase</keyword>
<gene>
    <name evidence="16" type="ORF">WJX74_004061</name>
</gene>
<feature type="region of interest" description="Disordered" evidence="11">
    <location>
        <begin position="1185"/>
        <end position="1228"/>
    </location>
</feature>
<feature type="compositionally biased region" description="Low complexity" evidence="11">
    <location>
        <begin position="1329"/>
        <end position="1342"/>
    </location>
</feature>
<dbReference type="Proteomes" id="UP001438707">
    <property type="component" value="Unassembled WGS sequence"/>
</dbReference>
<dbReference type="InterPro" id="IPR050777">
    <property type="entry name" value="SET2_Histone-Lys_MeTrsfase"/>
</dbReference>
<dbReference type="Gene3D" id="2.170.270.10">
    <property type="entry name" value="SET domain"/>
    <property type="match status" value="1"/>
</dbReference>
<evidence type="ECO:0000313" key="16">
    <source>
        <dbReference type="EMBL" id="KAK9842896.1"/>
    </source>
</evidence>
<evidence type="ECO:0000259" key="12">
    <source>
        <dbReference type="PROSITE" id="PS50280"/>
    </source>
</evidence>
<evidence type="ECO:0000313" key="17">
    <source>
        <dbReference type="Proteomes" id="UP001438707"/>
    </source>
</evidence>
<keyword evidence="17" id="KW-1185">Reference proteome</keyword>
<dbReference type="GO" id="GO:0032259">
    <property type="term" value="P:methylation"/>
    <property type="evidence" value="ECO:0007669"/>
    <property type="project" value="UniProtKB-KW"/>
</dbReference>
<evidence type="ECO:0000256" key="7">
    <source>
        <dbReference type="ARBA" id="ARBA00022723"/>
    </source>
</evidence>
<dbReference type="Gene3D" id="3.30.40.100">
    <property type="match status" value="1"/>
</dbReference>
<evidence type="ECO:0000256" key="3">
    <source>
        <dbReference type="ARBA" id="ARBA00022454"/>
    </source>
</evidence>
<dbReference type="CDD" id="cd19172">
    <property type="entry name" value="SET_SETD2"/>
    <property type="match status" value="1"/>
</dbReference>
<feature type="region of interest" description="Disordered" evidence="11">
    <location>
        <begin position="376"/>
        <end position="433"/>
    </location>
</feature>
<evidence type="ECO:0000256" key="6">
    <source>
        <dbReference type="ARBA" id="ARBA00022691"/>
    </source>
</evidence>
<accession>A0AAW1S9X5</accession>
<keyword evidence="6" id="KW-0949">S-adenosyl-L-methionine</keyword>
<keyword evidence="4" id="KW-0489">Methyltransferase</keyword>
<dbReference type="GO" id="GO:0005694">
    <property type="term" value="C:chromosome"/>
    <property type="evidence" value="ECO:0007669"/>
    <property type="project" value="UniProtKB-SubCell"/>
</dbReference>
<comment type="subcellular location">
    <subcellularLocation>
        <location evidence="2">Chromosome</location>
    </subcellularLocation>
    <subcellularLocation>
        <location evidence="1">Nucleus</location>
    </subcellularLocation>
</comment>
<dbReference type="InterPro" id="IPR003616">
    <property type="entry name" value="Post-SET_dom"/>
</dbReference>
<evidence type="ECO:0000256" key="8">
    <source>
        <dbReference type="ARBA" id="ARBA00022771"/>
    </source>
</evidence>
<feature type="region of interest" description="Disordered" evidence="11">
    <location>
        <begin position="1076"/>
        <end position="1097"/>
    </location>
</feature>
<dbReference type="GO" id="GO:0005634">
    <property type="term" value="C:nucleus"/>
    <property type="evidence" value="ECO:0007669"/>
    <property type="project" value="UniProtKB-SubCell"/>
</dbReference>
<feature type="domain" description="SET" evidence="12">
    <location>
        <begin position="164"/>
        <end position="281"/>
    </location>
</feature>
<dbReference type="PROSITE" id="PS51215">
    <property type="entry name" value="AWS"/>
    <property type="match status" value="1"/>
</dbReference>
<dbReference type="SUPFAM" id="SSF82199">
    <property type="entry name" value="SET domain"/>
    <property type="match status" value="1"/>
</dbReference>
<evidence type="ECO:0000259" key="13">
    <source>
        <dbReference type="PROSITE" id="PS50868"/>
    </source>
</evidence>
<dbReference type="SMART" id="SM00317">
    <property type="entry name" value="SET"/>
    <property type="match status" value="1"/>
</dbReference>
<evidence type="ECO:0000256" key="9">
    <source>
        <dbReference type="ARBA" id="ARBA00022833"/>
    </source>
</evidence>
<feature type="compositionally biased region" description="Basic and acidic residues" evidence="11">
    <location>
        <begin position="554"/>
        <end position="563"/>
    </location>
</feature>
<name>A0AAW1S9X5_9CHLO</name>
<dbReference type="InterPro" id="IPR001214">
    <property type="entry name" value="SET_dom"/>
</dbReference>
<dbReference type="SMART" id="SM00570">
    <property type="entry name" value="AWS"/>
    <property type="match status" value="1"/>
</dbReference>
<dbReference type="InterPro" id="IPR046341">
    <property type="entry name" value="SET_dom_sf"/>
</dbReference>
<dbReference type="PROSITE" id="PS50868">
    <property type="entry name" value="POST_SET"/>
    <property type="match status" value="1"/>
</dbReference>
<organism evidence="16 17">
    <name type="scientific">Apatococcus lobatus</name>
    <dbReference type="NCBI Taxonomy" id="904363"/>
    <lineage>
        <taxon>Eukaryota</taxon>
        <taxon>Viridiplantae</taxon>
        <taxon>Chlorophyta</taxon>
        <taxon>core chlorophytes</taxon>
        <taxon>Trebouxiophyceae</taxon>
        <taxon>Chlorellales</taxon>
        <taxon>Chlorellaceae</taxon>
        <taxon>Apatococcus</taxon>
    </lineage>
</organism>
<sequence length="1525" mass="165023">MQQLHTVGVLEKTSWVQCDRCDKWRRLSEATAEALEEDVPWYCADNPDLRFASCEVVQELADEDIDKQLSDSEDEAGGKILSSAKMHRPAIWQRIRDNIYTARQRKEPDEDDIMICQCSCFARDDNSGCGAACLNRVLNIECEPGYCPAGDACTNQMFRRREYARIEQRRAGAKGFGLFTVDGLKAGQFIIEYIGEVIEEEEYMRRKLYYQSIGQRHFYFMNIGNGEVIDACRKGAMGRFINHACNPNCETQKWVVHGELAIGLFALQDIEAGSELTFDYNFERYGDKPMKCLCGAQTCRGIIGGSQEVSVARDLNGKEEDAPDDPEPIMVDEEDEDDLLAAVLESEIGIGESDWNEDTRRRIEQVAAEKGIALQWEASSDDEADQTDVNDSVSRISQQHQQATSLVVRSDSDSGVGTAPHDDNVTETAGDVPLNRDQSFSARGMLSDALQQAEPRGLVNPVPGSSNHRRRLHVGGRKAVRIRQASISEDVDSTKHTQQRLSEGITGSSGAAPPAGSAAMAGKTVITIPARQKRVRRAQPRSQPMPGPAGRQQRRSEVDRRLETLTGPSGRLRDPSAGNIIRVLRLFNLCDVDPLPSQSPPKTAPAACTPQPSASLKKDGPDDTAEAAMPADLVASIRASPSETAVLQGPEEPAAKVRLEPSAAPQSPRDNFANGAMSPLEDGMIMDGASDVGPGRTAEPTPTASPSGPVPQENEAAHRPSSLRPEAPAQVDDSNGRPLEAGPLEQPAATGSTEESAEGQASAGQKRKREPEGTVKENVKHRAELSFRQRARMADLSLLLDVILKTTGSSVKKDFCRCGLLQQLQGAIRRCLHGSYRHAVIIRKMLRAAEVLPFTTDDYHFMRSGQGSFADLLHCLDGFPDREVRDKAAEMLRLHPVTDCQDPSVQAAAAADHQKQRAQHRTRLRQLPSRTSSTRQTRPPAGPTPLRVLLPTPVRPADDYPATGPSPPSSPAAGSSRIMRHEKAAPAHRHRLAPARRASPDLPINGFLKPSHSLHPPGSPLVSFPPSSTPAGLNLPPHLREMQQVGGPMSSQLEQLGPPGSDMSRAPKGHPVCRAGPRAAGLPHSSPSSPQLAHGWHSSMPPTPLSMSPDFSRLPPGFGGLPMRRNGLELPPPPPLIQPLHCLPALPIEEILATGAAILSSPELASELPSWRHQSAKQSFDAELLTNGHLPGPAGTSRQRSPADGLPLGVHAASSRQQQPASGHLHAGQPAHLLAAPSRPHAIRQPMPHDLPAAEPSWRSSKTATQLHPQPDGGPLHSPSPHAAVENGIPSKHRHMQSLRSAGPSNSAAAGGWQAPLTTRDRGKPAFNSHQASPGQQASAASHDQLHSFEDHGTDFSLHHRPSMTASLLQTGAHAPPDASQQNPAVDPHASPYALSMDSPASLATPVSYLPEVTGDGFHPAPPSTAHVWVEPDGDFEAFVGQFVRHRLGKYAAAGHPSRLQADDTALLYRKLKVRIVDGERKAFADRAVQGIPSKPIERAKQEEKIKIFVRDSVKSYQRARGIIF</sequence>
<dbReference type="InterPro" id="IPR011124">
    <property type="entry name" value="Znf_CW"/>
</dbReference>
<feature type="region of interest" description="Disordered" evidence="11">
    <location>
        <begin position="489"/>
        <end position="576"/>
    </location>
</feature>
<keyword evidence="3" id="KW-0158">Chromosome</keyword>
<dbReference type="PROSITE" id="PS51050">
    <property type="entry name" value="ZF_CW"/>
    <property type="match status" value="1"/>
</dbReference>